<organism evidence="1 2">
    <name type="scientific">Fodinicola feengrottensis</name>
    <dbReference type="NCBI Taxonomy" id="435914"/>
    <lineage>
        <taxon>Bacteria</taxon>
        <taxon>Bacillati</taxon>
        <taxon>Actinomycetota</taxon>
        <taxon>Actinomycetes</taxon>
        <taxon>Mycobacteriales</taxon>
        <taxon>Fodinicola</taxon>
    </lineage>
</organism>
<protein>
    <submittedName>
        <fullName evidence="1">Uncharacterized protein</fullName>
    </submittedName>
</protein>
<evidence type="ECO:0000313" key="2">
    <source>
        <dbReference type="Proteomes" id="UP001500618"/>
    </source>
</evidence>
<reference evidence="1 2" key="1">
    <citation type="journal article" date="2019" name="Int. J. Syst. Evol. Microbiol.">
        <title>The Global Catalogue of Microorganisms (GCM) 10K type strain sequencing project: providing services to taxonomists for standard genome sequencing and annotation.</title>
        <authorList>
            <consortium name="The Broad Institute Genomics Platform"/>
            <consortium name="The Broad Institute Genome Sequencing Center for Infectious Disease"/>
            <person name="Wu L."/>
            <person name="Ma J."/>
        </authorList>
    </citation>
    <scope>NUCLEOTIDE SEQUENCE [LARGE SCALE GENOMIC DNA]</scope>
    <source>
        <strain evidence="1 2">JCM 14718</strain>
    </source>
</reference>
<proteinExistence type="predicted"/>
<keyword evidence="2" id="KW-1185">Reference proteome</keyword>
<evidence type="ECO:0000313" key="1">
    <source>
        <dbReference type="EMBL" id="GAA1666972.1"/>
    </source>
</evidence>
<comment type="caution">
    <text evidence="1">The sequence shown here is derived from an EMBL/GenBank/DDBJ whole genome shotgun (WGS) entry which is preliminary data.</text>
</comment>
<name>A0ABN2G869_9ACTN</name>
<gene>
    <name evidence="1" type="ORF">GCM10009765_15590</name>
</gene>
<dbReference type="Proteomes" id="UP001500618">
    <property type="component" value="Unassembled WGS sequence"/>
</dbReference>
<sequence length="201" mass="22588">MYMPKVIVPVGFDSGPVWPLEPADQPTCYEVLLGDGSLQLTEDAYLVWATAMLDRQAHAEVRFNRADLLKLTTGDERIPDPEVMIEKLLNSKILVEYDPDDPARFLQDYKLHLLAEGSGNTKEHPDTFRLSRRGEVVLELYHDAYAMLRGMPYVSSMSVEIQTYSKALPTDGTFTLDELSVMFARAVPSIVATRCGYLQPS</sequence>
<dbReference type="EMBL" id="BAAANY010000005">
    <property type="protein sequence ID" value="GAA1666972.1"/>
    <property type="molecule type" value="Genomic_DNA"/>
</dbReference>
<accession>A0ABN2G869</accession>